<dbReference type="RefSeq" id="WP_036927408.1">
    <property type="nucleotide sequence ID" value="NZ_JRPQ01000089.1"/>
</dbReference>
<evidence type="ECO:0000313" key="12">
    <source>
        <dbReference type="Proteomes" id="UP000029723"/>
    </source>
</evidence>
<keyword evidence="3 9" id="KW-0645">Protease</keyword>
<dbReference type="OrthoDB" id="9810259at2"/>
<evidence type="ECO:0000256" key="1">
    <source>
        <dbReference type="ARBA" id="ARBA00006139"/>
    </source>
</evidence>
<dbReference type="Proteomes" id="UP000029723">
    <property type="component" value="Unassembled WGS sequence"/>
</dbReference>
<comment type="similarity">
    <text evidence="1 9 10">Belongs to the peptidase A8 family.</text>
</comment>
<organism evidence="11 12">
    <name type="scientific">Hoylesella timonensis S9-PR14</name>
    <dbReference type="NCBI Taxonomy" id="1401062"/>
    <lineage>
        <taxon>Bacteria</taxon>
        <taxon>Pseudomonadati</taxon>
        <taxon>Bacteroidota</taxon>
        <taxon>Bacteroidia</taxon>
        <taxon>Bacteroidales</taxon>
        <taxon>Prevotellaceae</taxon>
        <taxon>Hoylesella</taxon>
    </lineage>
</organism>
<gene>
    <name evidence="9" type="primary">lspA</name>
    <name evidence="11" type="ORF">HMPREF9304_06425</name>
</gene>
<evidence type="ECO:0000256" key="7">
    <source>
        <dbReference type="ARBA" id="ARBA00022989"/>
    </source>
</evidence>
<reference evidence="11 12" key="1">
    <citation type="submission" date="2014-07" db="EMBL/GenBank/DDBJ databases">
        <authorList>
            <person name="McCorrison J."/>
            <person name="Sanka R."/>
            <person name="Torralba M."/>
            <person name="Gillis M."/>
            <person name="Haft D.H."/>
            <person name="Methe B."/>
            <person name="Sutton G."/>
            <person name="Nelson K.E."/>
        </authorList>
    </citation>
    <scope>NUCLEOTIDE SEQUENCE [LARGE SCALE GENOMIC DNA]</scope>
    <source>
        <strain evidence="11 12">S9-PR14</strain>
    </source>
</reference>
<dbReference type="HAMAP" id="MF_00161">
    <property type="entry name" value="LspA"/>
    <property type="match status" value="1"/>
</dbReference>
<feature type="active site" evidence="9">
    <location>
        <position position="147"/>
    </location>
</feature>
<comment type="function">
    <text evidence="9">This protein specifically catalyzes the removal of signal peptides from prolipoproteins.</text>
</comment>
<dbReference type="UniPathway" id="UPA00665"/>
<evidence type="ECO:0000256" key="9">
    <source>
        <dbReference type="HAMAP-Rule" id="MF_00161"/>
    </source>
</evidence>
<accession>A0A098YRU0</accession>
<dbReference type="EC" id="3.4.23.36" evidence="9"/>
<evidence type="ECO:0000256" key="6">
    <source>
        <dbReference type="ARBA" id="ARBA00022801"/>
    </source>
</evidence>
<name>A0A098YRU0_9BACT</name>
<feature type="transmembrane region" description="Helical" evidence="9">
    <location>
        <begin position="170"/>
        <end position="195"/>
    </location>
</feature>
<keyword evidence="2 9" id="KW-1003">Cell membrane</keyword>
<feature type="transmembrane region" description="Helical" evidence="9">
    <location>
        <begin position="61"/>
        <end position="82"/>
    </location>
</feature>
<evidence type="ECO:0000256" key="5">
    <source>
        <dbReference type="ARBA" id="ARBA00022750"/>
    </source>
</evidence>
<evidence type="ECO:0000256" key="4">
    <source>
        <dbReference type="ARBA" id="ARBA00022692"/>
    </source>
</evidence>
<dbReference type="Pfam" id="PF01252">
    <property type="entry name" value="Peptidase_A8"/>
    <property type="match status" value="1"/>
</dbReference>
<feature type="transmembrane region" description="Helical" evidence="9">
    <location>
        <begin position="94"/>
        <end position="118"/>
    </location>
</feature>
<dbReference type="AlphaFoldDB" id="A0A098YRU0"/>
<dbReference type="EMBL" id="JRPQ01000089">
    <property type="protein sequence ID" value="KGI22059.1"/>
    <property type="molecule type" value="Genomic_DNA"/>
</dbReference>
<dbReference type="GO" id="GO:0004190">
    <property type="term" value="F:aspartic-type endopeptidase activity"/>
    <property type="evidence" value="ECO:0007669"/>
    <property type="project" value="UniProtKB-UniRule"/>
</dbReference>
<keyword evidence="7 9" id="KW-1133">Transmembrane helix</keyword>
<evidence type="ECO:0000256" key="8">
    <source>
        <dbReference type="ARBA" id="ARBA00023136"/>
    </source>
</evidence>
<keyword evidence="4 9" id="KW-0812">Transmembrane</keyword>
<dbReference type="PANTHER" id="PTHR33695">
    <property type="entry name" value="LIPOPROTEIN SIGNAL PEPTIDASE"/>
    <property type="match status" value="1"/>
</dbReference>
<keyword evidence="5 9" id="KW-0064">Aspartyl protease</keyword>
<dbReference type="GO" id="GO:0006508">
    <property type="term" value="P:proteolysis"/>
    <property type="evidence" value="ECO:0007669"/>
    <property type="project" value="UniProtKB-KW"/>
</dbReference>
<comment type="catalytic activity">
    <reaction evidence="9">
        <text>Release of signal peptides from bacterial membrane prolipoproteins. Hydrolyzes -Xaa-Yaa-Zaa-|-(S,diacylglyceryl)Cys-, in which Xaa is hydrophobic (preferably Leu), and Yaa (Ala or Ser) and Zaa (Gly or Ala) have small, neutral side chains.</text>
        <dbReference type="EC" id="3.4.23.36"/>
    </reaction>
</comment>
<dbReference type="InterPro" id="IPR001872">
    <property type="entry name" value="Peptidase_A8"/>
</dbReference>
<feature type="active site" evidence="9">
    <location>
        <position position="181"/>
    </location>
</feature>
<evidence type="ECO:0000256" key="2">
    <source>
        <dbReference type="ARBA" id="ARBA00022475"/>
    </source>
</evidence>
<keyword evidence="6 9" id="KW-0378">Hydrolase</keyword>
<comment type="subcellular location">
    <subcellularLocation>
        <location evidence="9">Cell membrane</location>
        <topology evidence="9">Multi-pass membrane protein</topology>
    </subcellularLocation>
</comment>
<comment type="pathway">
    <text evidence="9">Protein modification; lipoprotein biosynthesis (signal peptide cleavage).</text>
</comment>
<comment type="caution">
    <text evidence="9">Lacks conserved residue(s) required for the propagation of feature annotation.</text>
</comment>
<dbReference type="GO" id="GO:0005886">
    <property type="term" value="C:plasma membrane"/>
    <property type="evidence" value="ECO:0007669"/>
    <property type="project" value="UniProtKB-SubCell"/>
</dbReference>
<comment type="caution">
    <text evidence="11">The sequence shown here is derived from an EMBL/GenBank/DDBJ whole genome shotgun (WGS) entry which is preliminary data.</text>
</comment>
<dbReference type="PANTHER" id="PTHR33695:SF1">
    <property type="entry name" value="LIPOPROTEIN SIGNAL PEPTIDASE"/>
    <property type="match status" value="1"/>
</dbReference>
<dbReference type="NCBIfam" id="NF011369">
    <property type="entry name" value="PRK14788.1"/>
    <property type="match status" value="1"/>
</dbReference>
<protein>
    <recommendedName>
        <fullName evidence="9">Lipoprotein signal peptidase</fullName>
        <ecNumber evidence="9">3.4.23.36</ecNumber>
    </recommendedName>
    <alternativeName>
        <fullName evidence="9">Prolipoprotein signal peptidase</fullName>
    </alternativeName>
    <alternativeName>
        <fullName evidence="9">Signal peptidase II</fullName>
        <shortName evidence="9">SPase II</shortName>
    </alternativeName>
</protein>
<keyword evidence="8 9" id="KW-0472">Membrane</keyword>
<sequence>MKRYITDGKLAVIIVVLILLIDQVIKIAVKTNMALDDSIQITNWFYIRFIENNGMAYGITFINKLVLSLFRLVAIGVIIFYMTKLLKRPHTKGYIICLSMILAGAMGNIIDSMFYGLIFTPSTPYQVAELVPFGSGYSSFLHGKVVDMFYFPLIVSTWPDWVPHFGGQDFIFFSPIFNFADACISVGVIILLLFYRKELEHIGSTIQDKETSISKNE</sequence>
<evidence type="ECO:0000256" key="3">
    <source>
        <dbReference type="ARBA" id="ARBA00022670"/>
    </source>
</evidence>
<evidence type="ECO:0000256" key="10">
    <source>
        <dbReference type="RuleBase" id="RU004181"/>
    </source>
</evidence>
<evidence type="ECO:0000313" key="11">
    <source>
        <dbReference type="EMBL" id="KGI22059.1"/>
    </source>
</evidence>
<proteinExistence type="inferred from homology"/>
<dbReference type="PRINTS" id="PR00781">
    <property type="entry name" value="LIPOSIGPTASE"/>
</dbReference>